<protein>
    <submittedName>
        <fullName evidence="9">Carbohydrate ABC transporter permease</fullName>
    </submittedName>
</protein>
<evidence type="ECO:0000313" key="9">
    <source>
        <dbReference type="EMBL" id="MFL0252656.1"/>
    </source>
</evidence>
<feature type="transmembrane region" description="Helical" evidence="7">
    <location>
        <begin position="12"/>
        <end position="36"/>
    </location>
</feature>
<sequence length="296" mass="32997">MDRILKDKKAIFLFVFPAALVFTVIIILPIIFSAYYSLLNWNGIGKGTFVGLKNYINLFVNNTDGFTKSVKNSFVLALLSVVIQLPISLLLALILARGVKGEGFFRTIYFIPVIISTVVIGQLWMKIYHPEYGMLNIILKGIGLGGLSHAWLAEGKTALGAAFIPILWQYIGYHMLLMYAGIKSISPDIYEAAKIDGASEFHMATRITIPLIKPILEVCVVFAVTGSFKSFDLIYILTNGGPLHASEVPSTLMYNTIFNKYMYGYGSAMSTFIIVECLVFTLIIRKAFQRRKGDEF</sequence>
<keyword evidence="10" id="KW-1185">Reference proteome</keyword>
<dbReference type="EMBL" id="JBJIAA010000019">
    <property type="protein sequence ID" value="MFL0252656.1"/>
    <property type="molecule type" value="Genomic_DNA"/>
</dbReference>
<evidence type="ECO:0000256" key="6">
    <source>
        <dbReference type="ARBA" id="ARBA00023136"/>
    </source>
</evidence>
<keyword evidence="5 7" id="KW-1133">Transmembrane helix</keyword>
<dbReference type="Gene3D" id="1.10.3720.10">
    <property type="entry name" value="MetI-like"/>
    <property type="match status" value="1"/>
</dbReference>
<feature type="transmembrane region" description="Helical" evidence="7">
    <location>
        <begin position="159"/>
        <end position="182"/>
    </location>
</feature>
<comment type="caution">
    <text evidence="9">The sequence shown here is derived from an EMBL/GenBank/DDBJ whole genome shotgun (WGS) entry which is preliminary data.</text>
</comment>
<evidence type="ECO:0000256" key="2">
    <source>
        <dbReference type="ARBA" id="ARBA00022448"/>
    </source>
</evidence>
<dbReference type="InterPro" id="IPR035906">
    <property type="entry name" value="MetI-like_sf"/>
</dbReference>
<dbReference type="PANTHER" id="PTHR30193:SF37">
    <property type="entry name" value="INNER MEMBRANE ABC TRANSPORTER PERMEASE PROTEIN YCJO"/>
    <property type="match status" value="1"/>
</dbReference>
<dbReference type="Pfam" id="PF00528">
    <property type="entry name" value="BPD_transp_1"/>
    <property type="match status" value="1"/>
</dbReference>
<feature type="transmembrane region" description="Helical" evidence="7">
    <location>
        <begin position="262"/>
        <end position="284"/>
    </location>
</feature>
<feature type="transmembrane region" description="Helical" evidence="7">
    <location>
        <begin position="74"/>
        <end position="96"/>
    </location>
</feature>
<feature type="domain" description="ABC transmembrane type-1" evidence="8">
    <location>
        <begin position="70"/>
        <end position="284"/>
    </location>
</feature>
<evidence type="ECO:0000256" key="7">
    <source>
        <dbReference type="RuleBase" id="RU363032"/>
    </source>
</evidence>
<feature type="transmembrane region" description="Helical" evidence="7">
    <location>
        <begin position="108"/>
        <end position="127"/>
    </location>
</feature>
<gene>
    <name evidence="9" type="ORF">ACJDT4_19770</name>
</gene>
<evidence type="ECO:0000256" key="4">
    <source>
        <dbReference type="ARBA" id="ARBA00022692"/>
    </source>
</evidence>
<dbReference type="PANTHER" id="PTHR30193">
    <property type="entry name" value="ABC TRANSPORTER PERMEASE PROTEIN"/>
    <property type="match status" value="1"/>
</dbReference>
<evidence type="ECO:0000313" key="10">
    <source>
        <dbReference type="Proteomes" id="UP001623592"/>
    </source>
</evidence>
<evidence type="ECO:0000256" key="5">
    <source>
        <dbReference type="ARBA" id="ARBA00022989"/>
    </source>
</evidence>
<dbReference type="SUPFAM" id="SSF161098">
    <property type="entry name" value="MetI-like"/>
    <property type="match status" value="1"/>
</dbReference>
<dbReference type="Proteomes" id="UP001623592">
    <property type="component" value="Unassembled WGS sequence"/>
</dbReference>
<keyword evidence="4 7" id="KW-0812">Transmembrane</keyword>
<dbReference type="PROSITE" id="PS50928">
    <property type="entry name" value="ABC_TM1"/>
    <property type="match status" value="1"/>
</dbReference>
<comment type="subcellular location">
    <subcellularLocation>
        <location evidence="1 7">Cell membrane</location>
        <topology evidence="1 7">Multi-pass membrane protein</topology>
    </subcellularLocation>
</comment>
<evidence type="ECO:0000259" key="8">
    <source>
        <dbReference type="PROSITE" id="PS50928"/>
    </source>
</evidence>
<evidence type="ECO:0000256" key="1">
    <source>
        <dbReference type="ARBA" id="ARBA00004651"/>
    </source>
</evidence>
<proteinExistence type="inferred from homology"/>
<dbReference type="RefSeq" id="WP_406789313.1">
    <property type="nucleotide sequence ID" value="NZ_JBJIAA010000019.1"/>
</dbReference>
<accession>A0ABW8TK77</accession>
<comment type="similarity">
    <text evidence="7">Belongs to the binding-protein-dependent transport system permease family.</text>
</comment>
<dbReference type="CDD" id="cd06261">
    <property type="entry name" value="TM_PBP2"/>
    <property type="match status" value="1"/>
</dbReference>
<evidence type="ECO:0000256" key="3">
    <source>
        <dbReference type="ARBA" id="ARBA00022475"/>
    </source>
</evidence>
<reference evidence="9 10" key="1">
    <citation type="submission" date="2024-11" db="EMBL/GenBank/DDBJ databases">
        <authorList>
            <person name="Heng Y.C."/>
            <person name="Lim A.C.H."/>
            <person name="Lee J.K.Y."/>
            <person name="Kittelmann S."/>
        </authorList>
    </citation>
    <scope>NUCLEOTIDE SEQUENCE [LARGE SCALE GENOMIC DNA]</scope>
    <source>
        <strain evidence="9 10">WILCCON 0114</strain>
    </source>
</reference>
<keyword evidence="2 7" id="KW-0813">Transport</keyword>
<keyword evidence="6 7" id="KW-0472">Membrane</keyword>
<name>A0ABW8TK77_9CLOT</name>
<dbReference type="InterPro" id="IPR051393">
    <property type="entry name" value="ABC_transporter_permease"/>
</dbReference>
<keyword evidence="3" id="KW-1003">Cell membrane</keyword>
<organism evidence="9 10">
    <name type="scientific">Clostridium neuense</name>
    <dbReference type="NCBI Taxonomy" id="1728934"/>
    <lineage>
        <taxon>Bacteria</taxon>
        <taxon>Bacillati</taxon>
        <taxon>Bacillota</taxon>
        <taxon>Clostridia</taxon>
        <taxon>Eubacteriales</taxon>
        <taxon>Clostridiaceae</taxon>
        <taxon>Clostridium</taxon>
    </lineage>
</organism>
<dbReference type="InterPro" id="IPR000515">
    <property type="entry name" value="MetI-like"/>
</dbReference>